<organism evidence="1 2">
    <name type="scientific">Aphanomyces euteiches</name>
    <dbReference type="NCBI Taxonomy" id="100861"/>
    <lineage>
        <taxon>Eukaryota</taxon>
        <taxon>Sar</taxon>
        <taxon>Stramenopiles</taxon>
        <taxon>Oomycota</taxon>
        <taxon>Saprolegniomycetes</taxon>
        <taxon>Saprolegniales</taxon>
        <taxon>Verrucalvaceae</taxon>
        <taxon>Aphanomyces</taxon>
    </lineage>
</organism>
<sequence>MTIVDKIKYAWGANQSIGFKLGSWAVAAGIAYGAYVFTRESQPATEFTDAESWNKQVLAKKGKKTDA</sequence>
<name>A0A6G0XG72_9STRA</name>
<proteinExistence type="predicted"/>
<gene>
    <name evidence="1" type="ORF">Ae201684_005166</name>
</gene>
<dbReference type="EMBL" id="VJMJ01000066">
    <property type="protein sequence ID" value="KAF0739247.1"/>
    <property type="molecule type" value="Genomic_DNA"/>
</dbReference>
<evidence type="ECO:0000313" key="2">
    <source>
        <dbReference type="Proteomes" id="UP000481153"/>
    </source>
</evidence>
<dbReference type="VEuPathDB" id="FungiDB:AeMF1_010073"/>
<evidence type="ECO:0000313" key="1">
    <source>
        <dbReference type="EMBL" id="KAF0739247.1"/>
    </source>
</evidence>
<dbReference type="Proteomes" id="UP000481153">
    <property type="component" value="Unassembled WGS sequence"/>
</dbReference>
<comment type="caution">
    <text evidence="1">The sequence shown here is derived from an EMBL/GenBank/DDBJ whole genome shotgun (WGS) entry which is preliminary data.</text>
</comment>
<dbReference type="AlphaFoldDB" id="A0A6G0XG72"/>
<reference evidence="1 2" key="1">
    <citation type="submission" date="2019-07" db="EMBL/GenBank/DDBJ databases">
        <title>Genomics analysis of Aphanomyces spp. identifies a new class of oomycete effector associated with host adaptation.</title>
        <authorList>
            <person name="Gaulin E."/>
        </authorList>
    </citation>
    <scope>NUCLEOTIDE SEQUENCE [LARGE SCALE GENOMIC DNA]</scope>
    <source>
        <strain evidence="1 2">ATCC 201684</strain>
    </source>
</reference>
<keyword evidence="2" id="KW-1185">Reference proteome</keyword>
<accession>A0A6G0XG72</accession>
<protein>
    <submittedName>
        <fullName evidence="1">Uncharacterized protein</fullName>
    </submittedName>
</protein>